<name>A0A650CTH0_ACIAM</name>
<evidence type="ECO:0000313" key="5">
    <source>
        <dbReference type="Proteomes" id="UP000474054"/>
    </source>
</evidence>
<dbReference type="GO" id="GO:0008168">
    <property type="term" value="F:methyltransferase activity"/>
    <property type="evidence" value="ECO:0007669"/>
    <property type="project" value="UniProtKB-KW"/>
</dbReference>
<dbReference type="InterPro" id="IPR029063">
    <property type="entry name" value="SAM-dependent_MTases_sf"/>
</dbReference>
<organism evidence="3 4">
    <name type="scientific">Acidianus ambivalens</name>
    <name type="common">Desulfurolobus ambivalens</name>
    <dbReference type="NCBI Taxonomy" id="2283"/>
    <lineage>
        <taxon>Archaea</taxon>
        <taxon>Thermoproteota</taxon>
        <taxon>Thermoprotei</taxon>
        <taxon>Sulfolobales</taxon>
        <taxon>Sulfolobaceae</taxon>
        <taxon>Acidianus</taxon>
    </lineage>
</organism>
<dbReference type="EMBL" id="WHYS01000004">
    <property type="protein sequence ID" value="MQL56473.1"/>
    <property type="molecule type" value="Genomic_DNA"/>
</dbReference>
<protein>
    <submittedName>
        <fullName evidence="3">FkbM family methyltransferase</fullName>
    </submittedName>
</protein>
<keyword evidence="4" id="KW-1185">Reference proteome</keyword>
<feature type="domain" description="Methyltransferase FkbM" evidence="1">
    <location>
        <begin position="130"/>
        <end position="279"/>
    </location>
</feature>
<dbReference type="Pfam" id="PF05050">
    <property type="entry name" value="Methyltransf_21"/>
    <property type="match status" value="1"/>
</dbReference>
<dbReference type="Gene3D" id="3.40.50.150">
    <property type="entry name" value="Vaccinia Virus protein VP39"/>
    <property type="match status" value="1"/>
</dbReference>
<dbReference type="InterPro" id="IPR006342">
    <property type="entry name" value="FkbM_mtfrase"/>
</dbReference>
<evidence type="ECO:0000259" key="1">
    <source>
        <dbReference type="Pfam" id="PF05050"/>
    </source>
</evidence>
<dbReference type="NCBIfam" id="TIGR01444">
    <property type="entry name" value="fkbM_fam"/>
    <property type="match status" value="1"/>
</dbReference>
<accession>A0A650CTH0</accession>
<sequence length="302" mass="35134">MTSKNEIFISYLNSLAQTVNIKNYFYSFYNYYRTYKNYYKVIKSRISNKFPIKAELKNGKIVILDNATTAYYYTVYYLKLKDLEVNDDYMKFTYMNTIVKFYGWKYGDPAAPFALHEYKFLDVNGKTVVDIGASIGDTPIYFALNGAKKVIGFEPFPKIFLIAKKNIEENGLQDKIIMVNAGCGYDGKVKIKPELETNAGTLLKDQKDGIEVPVYSLNTIVKKFDVEEDSILKVDCEGCEYDLFRTAATNALRRFSKIMIEYHYGYKELIKRLKDSGFRTRHTIPKRMKNGMILGYIYAWRE</sequence>
<dbReference type="CDD" id="cd02440">
    <property type="entry name" value="AdoMet_MTases"/>
    <property type="match status" value="1"/>
</dbReference>
<keyword evidence="3" id="KW-0489">Methyltransferase</keyword>
<dbReference type="GO" id="GO:0032259">
    <property type="term" value="P:methylation"/>
    <property type="evidence" value="ECO:0007669"/>
    <property type="project" value="UniProtKB-KW"/>
</dbReference>
<reference evidence="3 4" key="2">
    <citation type="submission" date="2019-10" db="EMBL/GenBank/DDBJ databases">
        <title>Genome Sequences from Six Type Strain Members of the Archaeal Family Sulfolobaceae: Acidianus ambivalens, Acidianus infernus, Metallosphaera prunae, Stygiolobus azoricus, Sulfolobus metallicus, and Sulfurisphaera ohwakuensis.</title>
        <authorList>
            <person name="Counts J.A."/>
            <person name="Kelly R.M."/>
        </authorList>
    </citation>
    <scope>NUCLEOTIDE SEQUENCE [LARGE SCALE GENOMIC DNA]</scope>
    <source>
        <strain evidence="3 4">LEI 10</strain>
    </source>
</reference>
<evidence type="ECO:0000313" key="2">
    <source>
        <dbReference type="EMBL" id="MQL56473.1"/>
    </source>
</evidence>
<dbReference type="Proteomes" id="UP000426328">
    <property type="component" value="Chromosome"/>
</dbReference>
<reference evidence="2 5" key="1">
    <citation type="submission" date="2019-10" db="EMBL/GenBank/DDBJ databases">
        <title>Comparative genomics of sulfur disproportionating microorganisms.</title>
        <authorList>
            <person name="Ward L.M."/>
            <person name="Bertran E."/>
            <person name="Johnston D."/>
        </authorList>
    </citation>
    <scope>NUCLEOTIDE SEQUENCE [LARGE SCALE GENOMIC DNA]</scope>
    <source>
        <strain evidence="2 5">DSM 3772</strain>
    </source>
</reference>
<evidence type="ECO:0000313" key="3">
    <source>
        <dbReference type="EMBL" id="QGR21106.1"/>
    </source>
</evidence>
<dbReference type="AlphaFoldDB" id="A0A650CTH0"/>
<dbReference type="KEGG" id="aamb:D1866_03050"/>
<proteinExistence type="predicted"/>
<keyword evidence="3" id="KW-0808">Transferase</keyword>
<dbReference type="PANTHER" id="PTHR34203:SF15">
    <property type="entry name" value="SLL1173 PROTEIN"/>
    <property type="match status" value="1"/>
</dbReference>
<gene>
    <name evidence="3" type="ORF">D1866_03050</name>
    <name evidence="2" type="ORF">GFB69_12395</name>
</gene>
<dbReference type="SUPFAM" id="SSF53335">
    <property type="entry name" value="S-adenosyl-L-methionine-dependent methyltransferases"/>
    <property type="match status" value="1"/>
</dbReference>
<dbReference type="InterPro" id="IPR052514">
    <property type="entry name" value="SAM-dependent_MTase"/>
</dbReference>
<evidence type="ECO:0000313" key="4">
    <source>
        <dbReference type="Proteomes" id="UP000426328"/>
    </source>
</evidence>
<dbReference type="EMBL" id="CP045482">
    <property type="protein sequence ID" value="QGR21106.1"/>
    <property type="molecule type" value="Genomic_DNA"/>
</dbReference>
<dbReference type="Proteomes" id="UP000474054">
    <property type="component" value="Unassembled WGS sequence"/>
</dbReference>
<dbReference type="PANTHER" id="PTHR34203">
    <property type="entry name" value="METHYLTRANSFERASE, FKBM FAMILY PROTEIN"/>
    <property type="match status" value="1"/>
</dbReference>